<name>A0ABM1S2Y5_LIMPO</name>
<reference evidence="3" key="1">
    <citation type="submission" date="2025-08" db="UniProtKB">
        <authorList>
            <consortium name="RefSeq"/>
        </authorList>
    </citation>
    <scope>IDENTIFICATION</scope>
    <source>
        <tissue evidence="3">Muscle</tissue>
    </source>
</reference>
<sequence length="243" mass="28200">MCVRQRLSWIMILIVLGLYSNTVAVQRRTNVSLMNDNPENRVLRLIIQAYTDNLLNDLQRHPTSQLTSTQVALLKERLDDLHEHIAEHPALLQSRLWVGKQKPTFIPNISHFRHIENGFDRSEMGNSGNRKMKRGSTYPSEEICSTETNWLQVNITTDLYNKPVEVIQQEDLGQYVFSFTCTTVHGPCRGISPLYESECTERLGWVYMYHRRQDSPEKRAQWGPVAVPNHCACKITPRFFPEM</sequence>
<dbReference type="RefSeq" id="XP_022237990.1">
    <property type="nucleotide sequence ID" value="XM_022382282.1"/>
</dbReference>
<feature type="signal peptide" evidence="1">
    <location>
        <begin position="1"/>
        <end position="24"/>
    </location>
</feature>
<dbReference type="Proteomes" id="UP000694941">
    <property type="component" value="Unplaced"/>
</dbReference>
<evidence type="ECO:0000313" key="2">
    <source>
        <dbReference type="Proteomes" id="UP000694941"/>
    </source>
</evidence>
<feature type="chain" id="PRO_5045155445" evidence="1">
    <location>
        <begin position="25"/>
        <end position="243"/>
    </location>
</feature>
<accession>A0ABM1S2Y5</accession>
<dbReference type="SUPFAM" id="SSF57501">
    <property type="entry name" value="Cystine-knot cytokines"/>
    <property type="match status" value="1"/>
</dbReference>
<evidence type="ECO:0000256" key="1">
    <source>
        <dbReference type="SAM" id="SignalP"/>
    </source>
</evidence>
<protein>
    <submittedName>
        <fullName evidence="3">Uncharacterized protein LOC111085104</fullName>
    </submittedName>
</protein>
<evidence type="ECO:0000313" key="3">
    <source>
        <dbReference type="RefSeq" id="XP_022237990.1"/>
    </source>
</evidence>
<dbReference type="InterPro" id="IPR029034">
    <property type="entry name" value="Cystine-knot_cytokine"/>
</dbReference>
<keyword evidence="1" id="KW-0732">Signal</keyword>
<gene>
    <name evidence="3" type="primary">LOC111085104</name>
</gene>
<proteinExistence type="predicted"/>
<keyword evidence="2" id="KW-1185">Reference proteome</keyword>
<organism evidence="2 3">
    <name type="scientific">Limulus polyphemus</name>
    <name type="common">Atlantic horseshoe crab</name>
    <dbReference type="NCBI Taxonomy" id="6850"/>
    <lineage>
        <taxon>Eukaryota</taxon>
        <taxon>Metazoa</taxon>
        <taxon>Ecdysozoa</taxon>
        <taxon>Arthropoda</taxon>
        <taxon>Chelicerata</taxon>
        <taxon>Merostomata</taxon>
        <taxon>Xiphosura</taxon>
        <taxon>Limulidae</taxon>
        <taxon>Limulus</taxon>
    </lineage>
</organism>
<dbReference type="GeneID" id="111085104"/>
<dbReference type="Gene3D" id="2.10.90.10">
    <property type="entry name" value="Cystine-knot cytokines"/>
    <property type="match status" value="1"/>
</dbReference>